<sequence>MELRHLRYFVAVAEECHFGRAAERLHMAQPPLSQQIKQLEAELGVQLLERTSRRVELTPAGQRYLERARDVLARVEAANDEAALVAGGMVGRVSIGFTGSATYELLPAISRALQARLPGVEADLRGELLTPRQVSGMLAHELDLGVLRPPVGDPAIEVHPLRRERLVVVLPETHRLAGHGAVDLAALADDPFVTYPSHQRSVVHDAVLAACQDAGFTPHGTEVAETSTLVSFVAAGLGVALVPESVQHLRITGATYRPLVAASADVDLAVAHRAGDASPVLARVLDVVRAVVADRGRKPGVPAPGSSL</sequence>
<dbReference type="EMBL" id="JAMOIL010000015">
    <property type="protein sequence ID" value="MCM0621206.1"/>
    <property type="molecule type" value="Genomic_DNA"/>
</dbReference>
<evidence type="ECO:0000256" key="4">
    <source>
        <dbReference type="ARBA" id="ARBA00023163"/>
    </source>
</evidence>
<dbReference type="Pfam" id="PF00126">
    <property type="entry name" value="HTH_1"/>
    <property type="match status" value="1"/>
</dbReference>
<evidence type="ECO:0000313" key="7">
    <source>
        <dbReference type="Proteomes" id="UP001139485"/>
    </source>
</evidence>
<comment type="similarity">
    <text evidence="1">Belongs to the LysR transcriptional regulatory family.</text>
</comment>
<gene>
    <name evidence="6" type="ORF">M8330_12990</name>
</gene>
<comment type="caution">
    <text evidence="6">The sequence shown here is derived from an EMBL/GenBank/DDBJ whole genome shotgun (WGS) entry which is preliminary data.</text>
</comment>
<keyword evidence="4" id="KW-0804">Transcription</keyword>
<dbReference type="GO" id="GO:0003700">
    <property type="term" value="F:DNA-binding transcription factor activity"/>
    <property type="evidence" value="ECO:0007669"/>
    <property type="project" value="InterPro"/>
</dbReference>
<dbReference type="PRINTS" id="PR00039">
    <property type="entry name" value="HTHLYSR"/>
</dbReference>
<dbReference type="RefSeq" id="WP_250827681.1">
    <property type="nucleotide sequence ID" value="NZ_JAMOIL010000015.1"/>
</dbReference>
<evidence type="ECO:0000313" key="6">
    <source>
        <dbReference type="EMBL" id="MCM0621206.1"/>
    </source>
</evidence>
<reference evidence="6" key="1">
    <citation type="submission" date="2022-05" db="EMBL/GenBank/DDBJ databases">
        <authorList>
            <person name="Tuo L."/>
        </authorList>
    </citation>
    <scope>NUCLEOTIDE SEQUENCE</scope>
    <source>
        <strain evidence="6">BSK12Z-4</strain>
    </source>
</reference>
<proteinExistence type="inferred from homology"/>
<dbReference type="Gene3D" id="3.40.190.10">
    <property type="entry name" value="Periplasmic binding protein-like II"/>
    <property type="match status" value="2"/>
</dbReference>
<dbReference type="PANTHER" id="PTHR30346:SF0">
    <property type="entry name" value="HCA OPERON TRANSCRIPTIONAL ACTIVATOR HCAR"/>
    <property type="match status" value="1"/>
</dbReference>
<dbReference type="PROSITE" id="PS50931">
    <property type="entry name" value="HTH_LYSR"/>
    <property type="match status" value="1"/>
</dbReference>
<dbReference type="InterPro" id="IPR000847">
    <property type="entry name" value="LysR_HTH_N"/>
</dbReference>
<dbReference type="SUPFAM" id="SSF53850">
    <property type="entry name" value="Periplasmic binding protein-like II"/>
    <property type="match status" value="1"/>
</dbReference>
<dbReference type="Gene3D" id="1.10.10.10">
    <property type="entry name" value="Winged helix-like DNA-binding domain superfamily/Winged helix DNA-binding domain"/>
    <property type="match status" value="1"/>
</dbReference>
<dbReference type="InterPro" id="IPR036388">
    <property type="entry name" value="WH-like_DNA-bd_sf"/>
</dbReference>
<protein>
    <submittedName>
        <fullName evidence="6">LysR family transcriptional regulator</fullName>
    </submittedName>
</protein>
<evidence type="ECO:0000259" key="5">
    <source>
        <dbReference type="PROSITE" id="PS50931"/>
    </source>
</evidence>
<dbReference type="FunFam" id="1.10.10.10:FF:000001">
    <property type="entry name" value="LysR family transcriptional regulator"/>
    <property type="match status" value="1"/>
</dbReference>
<keyword evidence="7" id="KW-1185">Reference proteome</keyword>
<dbReference type="SUPFAM" id="SSF46785">
    <property type="entry name" value="Winged helix' DNA-binding domain"/>
    <property type="match status" value="1"/>
</dbReference>
<evidence type="ECO:0000256" key="1">
    <source>
        <dbReference type="ARBA" id="ARBA00009437"/>
    </source>
</evidence>
<dbReference type="GO" id="GO:0003677">
    <property type="term" value="F:DNA binding"/>
    <property type="evidence" value="ECO:0007669"/>
    <property type="project" value="UniProtKB-KW"/>
</dbReference>
<dbReference type="AlphaFoldDB" id="A0A9X2D8B1"/>
<dbReference type="Proteomes" id="UP001139485">
    <property type="component" value="Unassembled WGS sequence"/>
</dbReference>
<keyword evidence="2" id="KW-0805">Transcription regulation</keyword>
<dbReference type="PANTHER" id="PTHR30346">
    <property type="entry name" value="TRANSCRIPTIONAL DUAL REGULATOR HCAR-RELATED"/>
    <property type="match status" value="1"/>
</dbReference>
<dbReference type="Pfam" id="PF03466">
    <property type="entry name" value="LysR_substrate"/>
    <property type="match status" value="1"/>
</dbReference>
<dbReference type="CDD" id="cd08414">
    <property type="entry name" value="PBP2_LTTR_aromatics_like"/>
    <property type="match status" value="1"/>
</dbReference>
<name>A0A9X2D8B1_9ACTN</name>
<dbReference type="GO" id="GO:0032993">
    <property type="term" value="C:protein-DNA complex"/>
    <property type="evidence" value="ECO:0007669"/>
    <property type="project" value="TreeGrafter"/>
</dbReference>
<feature type="domain" description="HTH lysR-type" evidence="5">
    <location>
        <begin position="1"/>
        <end position="58"/>
    </location>
</feature>
<accession>A0A9X2D8B1</accession>
<evidence type="ECO:0000256" key="2">
    <source>
        <dbReference type="ARBA" id="ARBA00023015"/>
    </source>
</evidence>
<dbReference type="InterPro" id="IPR036390">
    <property type="entry name" value="WH_DNA-bd_sf"/>
</dbReference>
<organism evidence="6 7">
    <name type="scientific">Nocardioides bruguierae</name>
    <dbReference type="NCBI Taxonomy" id="2945102"/>
    <lineage>
        <taxon>Bacteria</taxon>
        <taxon>Bacillati</taxon>
        <taxon>Actinomycetota</taxon>
        <taxon>Actinomycetes</taxon>
        <taxon>Propionibacteriales</taxon>
        <taxon>Nocardioidaceae</taxon>
        <taxon>Nocardioides</taxon>
    </lineage>
</organism>
<keyword evidence="3" id="KW-0238">DNA-binding</keyword>
<dbReference type="InterPro" id="IPR005119">
    <property type="entry name" value="LysR_subst-bd"/>
</dbReference>
<evidence type="ECO:0000256" key="3">
    <source>
        <dbReference type="ARBA" id="ARBA00023125"/>
    </source>
</evidence>